<feature type="transmembrane region" description="Helical" evidence="2">
    <location>
        <begin position="206"/>
        <end position="229"/>
    </location>
</feature>
<dbReference type="EMBL" id="JAKELL010000057">
    <property type="protein sequence ID" value="KAH8986110.1"/>
    <property type="molecule type" value="Genomic_DNA"/>
</dbReference>
<feature type="compositionally biased region" description="Polar residues" evidence="1">
    <location>
        <begin position="264"/>
        <end position="275"/>
    </location>
</feature>
<evidence type="ECO:0000313" key="3">
    <source>
        <dbReference type="EMBL" id="KAH8986110.1"/>
    </source>
</evidence>
<feature type="region of interest" description="Disordered" evidence="1">
    <location>
        <begin position="307"/>
        <end position="335"/>
    </location>
</feature>
<keyword evidence="2" id="KW-1133">Transmembrane helix</keyword>
<evidence type="ECO:0000256" key="2">
    <source>
        <dbReference type="SAM" id="Phobius"/>
    </source>
</evidence>
<organism evidence="3 4">
    <name type="scientific">Lactarius akahatsu</name>
    <dbReference type="NCBI Taxonomy" id="416441"/>
    <lineage>
        <taxon>Eukaryota</taxon>
        <taxon>Fungi</taxon>
        <taxon>Dikarya</taxon>
        <taxon>Basidiomycota</taxon>
        <taxon>Agaricomycotina</taxon>
        <taxon>Agaricomycetes</taxon>
        <taxon>Russulales</taxon>
        <taxon>Russulaceae</taxon>
        <taxon>Lactarius</taxon>
    </lineage>
</organism>
<sequence length="335" mass="36401">MGISLEKAELLSLGLTTFLYGLFFTLFLISTAVMSYRVTEDVRSQRNKILPVSFSMLVVATIHIVLLWVRGKIGFVDQRGGSSTAFYENIADMTNVLKVGCLLLQSLLGDGVIIWRLYVVYGKRAWVTAPSIILVIAYTVVGCVALQFIAHARPGTDVFHVATSWITAYFSLTMVTNVLCSGAIAWRIFRAGKPLRGAGTKMLWPVIFIVIESSALYAFGVIAVLASFLSGSNGQYPAVDAIVPLVGIVFSLIVLQIRFHVSSSVSPRSDGQTSTNGGGWPRPPGRPMGVDDPEFPMRSIRMAVHVTKQTHTHTSTHDVSGDSLSDEGMEKPTAL</sequence>
<keyword evidence="4" id="KW-1185">Reference proteome</keyword>
<evidence type="ECO:0000256" key="1">
    <source>
        <dbReference type="SAM" id="MobiDB-lite"/>
    </source>
</evidence>
<dbReference type="Proteomes" id="UP001201163">
    <property type="component" value="Unassembled WGS sequence"/>
</dbReference>
<gene>
    <name evidence="3" type="ORF">EDB92DRAFT_1949390</name>
</gene>
<dbReference type="AlphaFoldDB" id="A0AAD4L9Y5"/>
<feature type="transmembrane region" description="Helical" evidence="2">
    <location>
        <begin position="18"/>
        <end position="37"/>
    </location>
</feature>
<reference evidence="3" key="1">
    <citation type="submission" date="2022-01" db="EMBL/GenBank/DDBJ databases">
        <title>Comparative genomics reveals a dynamic genome evolution in the ectomycorrhizal milk-cap (Lactarius) mushrooms.</title>
        <authorList>
            <consortium name="DOE Joint Genome Institute"/>
            <person name="Lebreton A."/>
            <person name="Tang N."/>
            <person name="Kuo A."/>
            <person name="LaButti K."/>
            <person name="Drula E."/>
            <person name="Barry K."/>
            <person name="Clum A."/>
            <person name="Lipzen A."/>
            <person name="Mousain D."/>
            <person name="Ng V."/>
            <person name="Wang R."/>
            <person name="Wang X."/>
            <person name="Dai Y."/>
            <person name="Henrissat B."/>
            <person name="Grigoriev I.V."/>
            <person name="Guerin-Laguette A."/>
            <person name="Yu F."/>
            <person name="Martin F.M."/>
        </authorList>
    </citation>
    <scope>NUCLEOTIDE SEQUENCE</scope>
    <source>
        <strain evidence="3">QP</strain>
    </source>
</reference>
<keyword evidence="2" id="KW-0472">Membrane</keyword>
<feature type="transmembrane region" description="Helical" evidence="2">
    <location>
        <begin position="241"/>
        <end position="259"/>
    </location>
</feature>
<accession>A0AAD4L9Y5</accession>
<feature type="transmembrane region" description="Helical" evidence="2">
    <location>
        <begin position="125"/>
        <end position="150"/>
    </location>
</feature>
<name>A0AAD4L9Y5_9AGAM</name>
<keyword evidence="2" id="KW-0812">Transmembrane</keyword>
<comment type="caution">
    <text evidence="3">The sequence shown here is derived from an EMBL/GenBank/DDBJ whole genome shotgun (WGS) entry which is preliminary data.</text>
</comment>
<proteinExistence type="predicted"/>
<feature type="transmembrane region" description="Helical" evidence="2">
    <location>
        <begin position="49"/>
        <end position="69"/>
    </location>
</feature>
<evidence type="ECO:0000313" key="4">
    <source>
        <dbReference type="Proteomes" id="UP001201163"/>
    </source>
</evidence>
<protein>
    <submittedName>
        <fullName evidence="3">Uncharacterized protein</fullName>
    </submittedName>
</protein>
<feature type="transmembrane region" description="Helical" evidence="2">
    <location>
        <begin position="162"/>
        <end position="186"/>
    </location>
</feature>
<feature type="region of interest" description="Disordered" evidence="1">
    <location>
        <begin position="264"/>
        <end position="293"/>
    </location>
</feature>
<feature type="transmembrane region" description="Helical" evidence="2">
    <location>
        <begin position="96"/>
        <end position="118"/>
    </location>
</feature>